<keyword evidence="1" id="KW-0472">Membrane</keyword>
<dbReference type="Proteomes" id="UP000831495">
    <property type="component" value="Chromosome"/>
</dbReference>
<keyword evidence="1" id="KW-0812">Transmembrane</keyword>
<proteinExistence type="predicted"/>
<organism evidence="2 3">
    <name type="scientific">Bombilactobacillus folatiphilus</name>
    <dbReference type="NCBI Taxonomy" id="2923362"/>
    <lineage>
        <taxon>Bacteria</taxon>
        <taxon>Bacillati</taxon>
        <taxon>Bacillota</taxon>
        <taxon>Bacilli</taxon>
        <taxon>Lactobacillales</taxon>
        <taxon>Lactobacillaceae</taxon>
        <taxon>Bombilactobacillus</taxon>
    </lineage>
</organism>
<feature type="transmembrane region" description="Helical" evidence="1">
    <location>
        <begin position="127"/>
        <end position="145"/>
    </location>
</feature>
<dbReference type="RefSeq" id="WP_249514129.1">
    <property type="nucleotide sequence ID" value="NZ_CP093366.1"/>
</dbReference>
<evidence type="ECO:0000256" key="1">
    <source>
        <dbReference type="SAM" id="Phobius"/>
    </source>
</evidence>
<dbReference type="NCBIfam" id="TIGR01167">
    <property type="entry name" value="LPXTG_anchor"/>
    <property type="match status" value="1"/>
</dbReference>
<protein>
    <submittedName>
        <fullName evidence="2">LPXTG cell wall anchor domain-containing protein</fullName>
    </submittedName>
</protein>
<reference evidence="2" key="1">
    <citation type="journal article" date="2022" name="Int. J. Syst. Evol. Microbiol.">
        <title>Apilactobacillus apisilvae sp. nov., Nicolia spurrieriana gen. nov. sp. nov., Bombilactobacillus folatiphilus sp. nov. and Bombilactobacillus thymidiniphilus sp. nov., four new lactic acid bacterial isolates from stingless bees Tetragonula carbonaria and Austroplebeia australis.</title>
        <authorList>
            <person name="Oliphant S.A."/>
            <person name="Watson-Haigh N.S."/>
            <person name="Sumby K.M."/>
            <person name="Gardner J."/>
            <person name="Groom S."/>
            <person name="Jiranek V."/>
        </authorList>
    </citation>
    <scope>NUCLEOTIDE SEQUENCE</scope>
    <source>
        <strain evidence="2">SG4_D2</strain>
    </source>
</reference>
<sequence>MNKTTKSSKRLTWRKVTGLLVAVVATIVVVIGAYSTAMWAGTDYDYQGNEVAQALPVTQGYSRGGEDTNSNTKSSTASVIVKGTNVASEQGAKLDKLDYPQTGGNNPGAVQVVGSPNYPQTGNATNYGAIALGSSLLLGLSLCYCKKSKSTLQ</sequence>
<evidence type="ECO:0000313" key="3">
    <source>
        <dbReference type="Proteomes" id="UP000831495"/>
    </source>
</evidence>
<accession>A0ABY4P8K0</accession>
<feature type="transmembrane region" description="Helical" evidence="1">
    <location>
        <begin position="20"/>
        <end position="40"/>
    </location>
</feature>
<keyword evidence="1" id="KW-1133">Transmembrane helix</keyword>
<keyword evidence="3" id="KW-1185">Reference proteome</keyword>
<gene>
    <name evidence="2" type="ORF">MOO45_06610</name>
</gene>
<name>A0ABY4P8K0_9LACO</name>
<dbReference type="EMBL" id="CP093366">
    <property type="protein sequence ID" value="UQS81861.1"/>
    <property type="molecule type" value="Genomic_DNA"/>
</dbReference>
<evidence type="ECO:0000313" key="2">
    <source>
        <dbReference type="EMBL" id="UQS81861.1"/>
    </source>
</evidence>